<evidence type="ECO:0000256" key="6">
    <source>
        <dbReference type="SAM" id="Phobius"/>
    </source>
</evidence>
<organism evidence="8 9">
    <name type="scientific">Roseateles rivi</name>
    <dbReference type="NCBI Taxonomy" id="3299028"/>
    <lineage>
        <taxon>Bacteria</taxon>
        <taxon>Pseudomonadati</taxon>
        <taxon>Pseudomonadota</taxon>
        <taxon>Betaproteobacteria</taxon>
        <taxon>Burkholderiales</taxon>
        <taxon>Sphaerotilaceae</taxon>
        <taxon>Roseateles</taxon>
    </lineage>
</organism>
<feature type="transmembrane region" description="Helical" evidence="6">
    <location>
        <begin position="154"/>
        <end position="174"/>
    </location>
</feature>
<dbReference type="PANTHER" id="PTHR42920:SF5">
    <property type="entry name" value="EAMA DOMAIN-CONTAINING PROTEIN"/>
    <property type="match status" value="1"/>
</dbReference>
<keyword evidence="2" id="KW-1003">Cell membrane</keyword>
<dbReference type="SUPFAM" id="SSF103481">
    <property type="entry name" value="Multidrug resistance efflux transporter EmrE"/>
    <property type="match status" value="2"/>
</dbReference>
<evidence type="ECO:0000259" key="7">
    <source>
        <dbReference type="Pfam" id="PF00892"/>
    </source>
</evidence>
<feature type="transmembrane region" description="Helical" evidence="6">
    <location>
        <begin position="269"/>
        <end position="288"/>
    </location>
</feature>
<dbReference type="Gene3D" id="1.10.3730.20">
    <property type="match status" value="1"/>
</dbReference>
<keyword evidence="9" id="KW-1185">Reference proteome</keyword>
<feature type="transmembrane region" description="Helical" evidence="6">
    <location>
        <begin position="125"/>
        <end position="142"/>
    </location>
</feature>
<feature type="transmembrane region" description="Helical" evidence="6">
    <location>
        <begin position="100"/>
        <end position="118"/>
    </location>
</feature>
<keyword evidence="4 6" id="KW-1133">Transmembrane helix</keyword>
<feature type="domain" description="EamA" evidence="7">
    <location>
        <begin position="7"/>
        <end position="142"/>
    </location>
</feature>
<dbReference type="RefSeq" id="WP_394463099.1">
    <property type="nucleotide sequence ID" value="NZ_JBIGHZ010000006.1"/>
</dbReference>
<gene>
    <name evidence="8" type="ORF">ACG0Z6_15665</name>
</gene>
<reference evidence="8 9" key="1">
    <citation type="submission" date="2024-08" db="EMBL/GenBank/DDBJ databases">
        <authorList>
            <person name="Lu H."/>
        </authorList>
    </citation>
    <scope>NUCLEOTIDE SEQUENCE [LARGE SCALE GENOMIC DNA]</scope>
    <source>
        <strain evidence="8 9">BYS180W</strain>
    </source>
</reference>
<dbReference type="InterPro" id="IPR051258">
    <property type="entry name" value="Diverse_Substrate_Transporter"/>
</dbReference>
<dbReference type="EMBL" id="JBIGHZ010000006">
    <property type="protein sequence ID" value="MFG6449662.1"/>
    <property type="molecule type" value="Genomic_DNA"/>
</dbReference>
<comment type="caution">
    <text evidence="8">The sequence shown here is derived from an EMBL/GenBank/DDBJ whole genome shotgun (WGS) entry which is preliminary data.</text>
</comment>
<evidence type="ECO:0000256" key="3">
    <source>
        <dbReference type="ARBA" id="ARBA00022692"/>
    </source>
</evidence>
<dbReference type="InterPro" id="IPR037185">
    <property type="entry name" value="EmrE-like"/>
</dbReference>
<feature type="transmembrane region" description="Helical" evidence="6">
    <location>
        <begin position="213"/>
        <end position="235"/>
    </location>
</feature>
<proteinExistence type="predicted"/>
<feature type="transmembrane region" description="Helical" evidence="6">
    <location>
        <begin position="181"/>
        <end position="201"/>
    </location>
</feature>
<sequence length="302" mass="32207">MTRIQANLLLVFIAFIWGSAFVAQSHGMDHIGPMMFTGVRFLIGAMVVLPLALREHTALSRRGAAPTASDWRHIVLLGGLMLMGAALQQIGIVSTSITNAGFLTALYVPLVPLLGWLMLRQLPHWSVWPGAVACVVGAFLLSGAHELRLSLGDAWVLASTLPWALHVLFVGRWADRMNAPFTVACGQFFVCGVLALAWALWAEPWSWAGLQAASGAILYAGVLSVGVAFTAQVLAQRHAQASDAAIILSSEMVFAAVFGYVLMGDRLSPMGWLGCGLILVSLLAVQLLPARRVATPPPTGHP</sequence>
<evidence type="ECO:0000256" key="4">
    <source>
        <dbReference type="ARBA" id="ARBA00022989"/>
    </source>
</evidence>
<dbReference type="InterPro" id="IPR000620">
    <property type="entry name" value="EamA_dom"/>
</dbReference>
<comment type="subcellular location">
    <subcellularLocation>
        <location evidence="1">Cell membrane</location>
        <topology evidence="1">Multi-pass membrane protein</topology>
    </subcellularLocation>
</comment>
<feature type="transmembrane region" description="Helical" evidence="6">
    <location>
        <begin position="33"/>
        <end position="53"/>
    </location>
</feature>
<keyword evidence="3 6" id="KW-0812">Transmembrane</keyword>
<evidence type="ECO:0000256" key="1">
    <source>
        <dbReference type="ARBA" id="ARBA00004651"/>
    </source>
</evidence>
<evidence type="ECO:0000256" key="2">
    <source>
        <dbReference type="ARBA" id="ARBA00022475"/>
    </source>
</evidence>
<feature type="domain" description="EamA" evidence="7">
    <location>
        <begin position="151"/>
        <end position="284"/>
    </location>
</feature>
<keyword evidence="5 6" id="KW-0472">Membrane</keyword>
<accession>A0ABW7FZC7</accession>
<feature type="transmembrane region" description="Helical" evidence="6">
    <location>
        <begin position="74"/>
        <end position="94"/>
    </location>
</feature>
<dbReference type="PANTHER" id="PTHR42920">
    <property type="entry name" value="OS03G0707200 PROTEIN-RELATED"/>
    <property type="match status" value="1"/>
</dbReference>
<evidence type="ECO:0000256" key="5">
    <source>
        <dbReference type="ARBA" id="ARBA00023136"/>
    </source>
</evidence>
<name>A0ABW7FZC7_9BURK</name>
<evidence type="ECO:0000313" key="8">
    <source>
        <dbReference type="EMBL" id="MFG6449662.1"/>
    </source>
</evidence>
<dbReference type="Proteomes" id="UP001606099">
    <property type="component" value="Unassembled WGS sequence"/>
</dbReference>
<feature type="transmembrane region" description="Helical" evidence="6">
    <location>
        <begin position="244"/>
        <end position="263"/>
    </location>
</feature>
<evidence type="ECO:0000313" key="9">
    <source>
        <dbReference type="Proteomes" id="UP001606099"/>
    </source>
</evidence>
<dbReference type="Pfam" id="PF00892">
    <property type="entry name" value="EamA"/>
    <property type="match status" value="2"/>
</dbReference>
<protein>
    <submittedName>
        <fullName evidence="8">DMT family transporter</fullName>
    </submittedName>
</protein>